<keyword evidence="11 17" id="KW-0472">Membrane</keyword>
<evidence type="ECO:0000256" key="12">
    <source>
        <dbReference type="ARBA" id="ARBA00023159"/>
    </source>
</evidence>
<dbReference type="GO" id="GO:0006952">
    <property type="term" value="P:defense response"/>
    <property type="evidence" value="ECO:0007669"/>
    <property type="project" value="UniProtKB-KW"/>
</dbReference>
<evidence type="ECO:0000313" key="20">
    <source>
        <dbReference type="Proteomes" id="UP000834106"/>
    </source>
</evidence>
<reference evidence="19" key="1">
    <citation type="submission" date="2023-05" db="EMBL/GenBank/DDBJ databases">
        <authorList>
            <person name="Huff M."/>
        </authorList>
    </citation>
    <scope>NUCLEOTIDE SEQUENCE</scope>
</reference>
<dbReference type="Pfam" id="PF03208">
    <property type="entry name" value="PRA1"/>
    <property type="match status" value="1"/>
</dbReference>
<evidence type="ECO:0000256" key="3">
    <source>
        <dbReference type="ARBA" id="ARBA00004141"/>
    </source>
</evidence>
<comment type="subcellular location">
    <subcellularLocation>
        <location evidence="3">Membrane</location>
        <topology evidence="3">Multi-pass membrane protein</topology>
    </subcellularLocation>
    <subcellularLocation>
        <location evidence="2">Nucleus</location>
    </subcellularLocation>
</comment>
<keyword evidence="5 17" id="KW-0812">Transmembrane</keyword>
<dbReference type="GO" id="GO:0045893">
    <property type="term" value="P:positive regulation of DNA-templated transcription"/>
    <property type="evidence" value="ECO:0007669"/>
    <property type="project" value="TreeGrafter"/>
</dbReference>
<keyword evidence="6" id="KW-0611">Plant defense</keyword>
<dbReference type="PANTHER" id="PTHR31241">
    <property type="entry name" value="DEHYDRATION-RESPONSIVE ELEMENT-BINDING PROTEIN 2C"/>
    <property type="match status" value="1"/>
</dbReference>
<sequence>MAASPPMIPVSNLQSESGAPIATTPAFRSFLSRISATVQHGLSQRRPWSELLDRSSFSRPDSLSDAVSRIRNNFSYFRVNYISLIALSLALSLLSHPLSLLVLLALLAAWIFLYLFRPSNQQVVIGGRTFSDREILGILVVLTVVVVFLTSVGSLLISALLVGLAVVCVHGAFRMPEDLFLDDQDSSNAGFLSFLGGAAPSAAAAAAPAVATRVITEYLRILHKFSLKRMNNIGDLLAFAISHGTRPTLGCSRSLVALLLLPLQQQLRPSLPGYNFTDNLSDAGCWINCNEAIRGEAQLNLLKGMALLDQSSNPVSQPINFNRKRKSRSRKDGPKNVAETIAKWKEYNNKVNSQDDESKVARKAPAKGSKKGCMKGKGGPENAHCNYRGVRQRTWGKWVAEIREPHRGPRLWLGTFSNAIEAATAYDEAARAMYGPSARLNFPTCHMPNELKKECCSLRTTSTSNSTTSSVSDVCLPDSTGPKADATKMRDEDSEGELRTNNNGHSLLGEVGRALKVEIKEEPMEEERRKDTPQRFDSIENHWFNTKEDPTYFNGSSAAGQNPLDGLSWDEMFDVDELLTSLDPTSYNSLEPKRLESHGGQAGQSTDGTMYTSDLSNQLQNSDGMLLNSSPHMEQAPSAADYCFDFLSPGRPEDFNFTLDDLLLDLYSGMAP</sequence>
<comment type="function">
    <text evidence="1">May be involved in both secretory and endocytic intracellular trafficking in the endosomal/prevacuolar compartments.</text>
</comment>
<dbReference type="GO" id="GO:0016192">
    <property type="term" value="P:vesicle-mediated transport"/>
    <property type="evidence" value="ECO:0007669"/>
    <property type="project" value="UniProtKB-ARBA"/>
</dbReference>
<feature type="domain" description="AP2/ERF" evidence="18">
    <location>
        <begin position="386"/>
        <end position="443"/>
    </location>
</feature>
<feature type="region of interest" description="Disordered" evidence="16">
    <location>
        <begin position="584"/>
        <end position="632"/>
    </location>
</feature>
<evidence type="ECO:0000256" key="6">
    <source>
        <dbReference type="ARBA" id="ARBA00022821"/>
    </source>
</evidence>
<keyword evidence="12" id="KW-0010">Activator</keyword>
<proteinExistence type="inferred from homology"/>
<dbReference type="PANTHER" id="PTHR31241:SF62">
    <property type="entry name" value="DEHYDRATION-RESPONSIVE ELEMENT-BINDING PROTEIN 2D"/>
    <property type="match status" value="1"/>
</dbReference>
<keyword evidence="14" id="KW-0539">Nucleus</keyword>
<dbReference type="GO" id="GO:0005783">
    <property type="term" value="C:endoplasmic reticulum"/>
    <property type="evidence" value="ECO:0007669"/>
    <property type="project" value="UniProtKB-ARBA"/>
</dbReference>
<feature type="compositionally biased region" description="Basic residues" evidence="16">
    <location>
        <begin position="361"/>
        <end position="374"/>
    </location>
</feature>
<feature type="compositionally biased region" description="Polar residues" evidence="16">
    <location>
        <begin position="603"/>
        <end position="632"/>
    </location>
</feature>
<organism evidence="19 20">
    <name type="scientific">Fraxinus pennsylvanica</name>
    <dbReference type="NCBI Taxonomy" id="56036"/>
    <lineage>
        <taxon>Eukaryota</taxon>
        <taxon>Viridiplantae</taxon>
        <taxon>Streptophyta</taxon>
        <taxon>Embryophyta</taxon>
        <taxon>Tracheophyta</taxon>
        <taxon>Spermatophyta</taxon>
        <taxon>Magnoliopsida</taxon>
        <taxon>eudicotyledons</taxon>
        <taxon>Gunneridae</taxon>
        <taxon>Pentapetalae</taxon>
        <taxon>asterids</taxon>
        <taxon>lamiids</taxon>
        <taxon>Lamiales</taxon>
        <taxon>Oleaceae</taxon>
        <taxon>Oleeae</taxon>
        <taxon>Fraxinus</taxon>
    </lineage>
</organism>
<evidence type="ECO:0000256" key="15">
    <source>
        <dbReference type="ARBA" id="ARBA00024343"/>
    </source>
</evidence>
<feature type="region of interest" description="Disordered" evidence="16">
    <location>
        <begin position="352"/>
        <end position="378"/>
    </location>
</feature>
<feature type="transmembrane region" description="Helical" evidence="17">
    <location>
        <begin position="136"/>
        <end position="167"/>
    </location>
</feature>
<dbReference type="InterPro" id="IPR001471">
    <property type="entry name" value="AP2/ERF_dom"/>
</dbReference>
<dbReference type="PRINTS" id="PR00367">
    <property type="entry name" value="ETHRSPELEMNT"/>
</dbReference>
<dbReference type="FunFam" id="3.30.730.10:FF:000001">
    <property type="entry name" value="Ethylene-responsive transcription factor 2"/>
    <property type="match status" value="1"/>
</dbReference>
<keyword evidence="7 17" id="KW-1133">Transmembrane helix</keyword>
<dbReference type="AlphaFoldDB" id="A0AAD1ZVG5"/>
<dbReference type="InterPro" id="IPR004895">
    <property type="entry name" value="Prenylated_rab_accept_PRA1"/>
</dbReference>
<evidence type="ECO:0000256" key="16">
    <source>
        <dbReference type="SAM" id="MobiDB-lite"/>
    </source>
</evidence>
<keyword evidence="20" id="KW-1185">Reference proteome</keyword>
<dbReference type="CDD" id="cd00018">
    <property type="entry name" value="AP2"/>
    <property type="match status" value="1"/>
</dbReference>
<dbReference type="Gene3D" id="3.30.730.10">
    <property type="entry name" value="AP2/ERF domain"/>
    <property type="match status" value="1"/>
</dbReference>
<feature type="region of interest" description="Disordered" evidence="16">
    <location>
        <begin position="462"/>
        <end position="506"/>
    </location>
</feature>
<comment type="similarity">
    <text evidence="4">Belongs to the PRA1 family.</text>
</comment>
<evidence type="ECO:0000256" key="2">
    <source>
        <dbReference type="ARBA" id="ARBA00004123"/>
    </source>
</evidence>
<dbReference type="SUPFAM" id="SSF54171">
    <property type="entry name" value="DNA-binding domain"/>
    <property type="match status" value="1"/>
</dbReference>
<feature type="region of interest" description="Disordered" evidence="16">
    <location>
        <begin position="315"/>
        <end position="335"/>
    </location>
</feature>
<dbReference type="GO" id="GO:0016020">
    <property type="term" value="C:membrane"/>
    <property type="evidence" value="ECO:0007669"/>
    <property type="project" value="UniProtKB-SubCell"/>
</dbReference>
<feature type="transmembrane region" description="Helical" evidence="17">
    <location>
        <begin position="100"/>
        <end position="116"/>
    </location>
</feature>
<accession>A0AAD1ZVG5</accession>
<dbReference type="GO" id="GO:0003700">
    <property type="term" value="F:DNA-binding transcription factor activity"/>
    <property type="evidence" value="ECO:0007669"/>
    <property type="project" value="InterPro"/>
</dbReference>
<evidence type="ECO:0000256" key="11">
    <source>
        <dbReference type="ARBA" id="ARBA00023136"/>
    </source>
</evidence>
<dbReference type="Proteomes" id="UP000834106">
    <property type="component" value="Chromosome 13"/>
</dbReference>
<evidence type="ECO:0000256" key="7">
    <source>
        <dbReference type="ARBA" id="ARBA00022989"/>
    </source>
</evidence>
<dbReference type="SMART" id="SM00380">
    <property type="entry name" value="AP2"/>
    <property type="match status" value="1"/>
</dbReference>
<dbReference type="PROSITE" id="PS51032">
    <property type="entry name" value="AP2_ERF"/>
    <property type="match status" value="1"/>
</dbReference>
<comment type="similarity">
    <text evidence="15">Belongs to the AP2/ERF transcription factor family. ERF subfamily.</text>
</comment>
<keyword evidence="9" id="KW-0346">Stress response</keyword>
<dbReference type="GO" id="GO:0000976">
    <property type="term" value="F:transcription cis-regulatory region binding"/>
    <property type="evidence" value="ECO:0007669"/>
    <property type="project" value="TreeGrafter"/>
</dbReference>
<evidence type="ECO:0000256" key="9">
    <source>
        <dbReference type="ARBA" id="ARBA00023016"/>
    </source>
</evidence>
<keyword evidence="10" id="KW-0238">DNA-binding</keyword>
<name>A0AAD1ZVG5_9LAMI</name>
<dbReference type="Pfam" id="PF00847">
    <property type="entry name" value="AP2"/>
    <property type="match status" value="1"/>
</dbReference>
<evidence type="ECO:0000256" key="4">
    <source>
        <dbReference type="ARBA" id="ARBA00006483"/>
    </source>
</evidence>
<evidence type="ECO:0000256" key="10">
    <source>
        <dbReference type="ARBA" id="ARBA00023125"/>
    </source>
</evidence>
<dbReference type="EMBL" id="OU503048">
    <property type="protein sequence ID" value="CAI9774022.1"/>
    <property type="molecule type" value="Genomic_DNA"/>
</dbReference>
<evidence type="ECO:0000259" key="18">
    <source>
        <dbReference type="PROSITE" id="PS51032"/>
    </source>
</evidence>
<dbReference type="InterPro" id="IPR016177">
    <property type="entry name" value="DNA-bd_dom_sf"/>
</dbReference>
<dbReference type="InterPro" id="IPR036955">
    <property type="entry name" value="AP2/ERF_dom_sf"/>
</dbReference>
<evidence type="ECO:0000256" key="13">
    <source>
        <dbReference type="ARBA" id="ARBA00023163"/>
    </source>
</evidence>
<keyword evidence="8" id="KW-0805">Transcription regulation</keyword>
<protein>
    <recommendedName>
        <fullName evidence="18">AP2/ERF domain-containing protein</fullName>
    </recommendedName>
</protein>
<evidence type="ECO:0000256" key="8">
    <source>
        <dbReference type="ARBA" id="ARBA00023015"/>
    </source>
</evidence>
<evidence type="ECO:0000256" key="1">
    <source>
        <dbReference type="ARBA" id="ARBA00002501"/>
    </source>
</evidence>
<dbReference type="GO" id="GO:0005634">
    <property type="term" value="C:nucleus"/>
    <property type="evidence" value="ECO:0007669"/>
    <property type="project" value="UniProtKB-SubCell"/>
</dbReference>
<evidence type="ECO:0000256" key="14">
    <source>
        <dbReference type="ARBA" id="ARBA00023242"/>
    </source>
</evidence>
<keyword evidence="13" id="KW-0804">Transcription</keyword>
<evidence type="ECO:0000256" key="17">
    <source>
        <dbReference type="SAM" id="Phobius"/>
    </source>
</evidence>
<evidence type="ECO:0000313" key="19">
    <source>
        <dbReference type="EMBL" id="CAI9774022.1"/>
    </source>
</evidence>
<evidence type="ECO:0000256" key="5">
    <source>
        <dbReference type="ARBA" id="ARBA00022692"/>
    </source>
</evidence>
<gene>
    <name evidence="19" type="ORF">FPE_LOCUS21452</name>
</gene>